<evidence type="ECO:0000259" key="1">
    <source>
        <dbReference type="Pfam" id="PF07734"/>
    </source>
</evidence>
<dbReference type="Proteomes" id="UP000325081">
    <property type="component" value="Unassembled WGS sequence"/>
</dbReference>
<dbReference type="PANTHER" id="PTHR31672:SF13">
    <property type="entry name" value="F-BOX PROTEIN CPR30-LIKE"/>
    <property type="match status" value="1"/>
</dbReference>
<reference evidence="3" key="1">
    <citation type="journal article" date="2019" name="Curr. Biol.">
        <title>Genome Sequence of Striga asiatica Provides Insight into the Evolution of Plant Parasitism.</title>
        <authorList>
            <person name="Yoshida S."/>
            <person name="Kim S."/>
            <person name="Wafula E.K."/>
            <person name="Tanskanen J."/>
            <person name="Kim Y.M."/>
            <person name="Honaas L."/>
            <person name="Yang Z."/>
            <person name="Spallek T."/>
            <person name="Conn C.E."/>
            <person name="Ichihashi Y."/>
            <person name="Cheong K."/>
            <person name="Cui S."/>
            <person name="Der J.P."/>
            <person name="Gundlach H."/>
            <person name="Jiao Y."/>
            <person name="Hori C."/>
            <person name="Ishida J.K."/>
            <person name="Kasahara H."/>
            <person name="Kiba T."/>
            <person name="Kim M.S."/>
            <person name="Koo N."/>
            <person name="Laohavisit A."/>
            <person name="Lee Y.H."/>
            <person name="Lumba S."/>
            <person name="McCourt P."/>
            <person name="Mortimer J.C."/>
            <person name="Mutuku J.M."/>
            <person name="Nomura T."/>
            <person name="Sasaki-Sekimoto Y."/>
            <person name="Seto Y."/>
            <person name="Wang Y."/>
            <person name="Wakatake T."/>
            <person name="Sakakibara H."/>
            <person name="Demura T."/>
            <person name="Yamaguchi S."/>
            <person name="Yoneyama K."/>
            <person name="Manabe R.I."/>
            <person name="Nelson D.C."/>
            <person name="Schulman A.H."/>
            <person name="Timko M.P."/>
            <person name="dePamphilis C.W."/>
            <person name="Choi D."/>
            <person name="Shirasu K."/>
        </authorList>
    </citation>
    <scope>NUCLEOTIDE SEQUENCE [LARGE SCALE GENOMIC DNA]</scope>
    <source>
        <strain evidence="3">cv. UVA1</strain>
    </source>
</reference>
<dbReference type="SUPFAM" id="SSF50965">
    <property type="entry name" value="Galactose oxidase, central domain"/>
    <property type="match status" value="1"/>
</dbReference>
<accession>A0A5A7RD50</accession>
<feature type="domain" description="F-box associated beta-propeller type 1" evidence="1">
    <location>
        <begin position="62"/>
        <end position="315"/>
    </location>
</feature>
<organism evidence="2 3">
    <name type="scientific">Striga asiatica</name>
    <name type="common">Asiatic witchweed</name>
    <name type="synonym">Buchnera asiatica</name>
    <dbReference type="NCBI Taxonomy" id="4170"/>
    <lineage>
        <taxon>Eukaryota</taxon>
        <taxon>Viridiplantae</taxon>
        <taxon>Streptophyta</taxon>
        <taxon>Embryophyta</taxon>
        <taxon>Tracheophyta</taxon>
        <taxon>Spermatophyta</taxon>
        <taxon>Magnoliopsida</taxon>
        <taxon>eudicotyledons</taxon>
        <taxon>Gunneridae</taxon>
        <taxon>Pentapetalae</taxon>
        <taxon>asterids</taxon>
        <taxon>lamiids</taxon>
        <taxon>Lamiales</taxon>
        <taxon>Orobanchaceae</taxon>
        <taxon>Buchnereae</taxon>
        <taxon>Striga</taxon>
    </lineage>
</organism>
<evidence type="ECO:0000313" key="3">
    <source>
        <dbReference type="Proteomes" id="UP000325081"/>
    </source>
</evidence>
<dbReference type="InterPro" id="IPR050796">
    <property type="entry name" value="SCF_F-box_component"/>
</dbReference>
<gene>
    <name evidence="2" type="ORF">STAS_33356</name>
</gene>
<dbReference type="Pfam" id="PF07734">
    <property type="entry name" value="FBA_1"/>
    <property type="match status" value="1"/>
</dbReference>
<dbReference type="AlphaFoldDB" id="A0A5A7RD50"/>
<dbReference type="EMBL" id="BKCP01012070">
    <property type="protein sequence ID" value="GER55673.1"/>
    <property type="molecule type" value="Genomic_DNA"/>
</dbReference>
<sequence length="347" mass="39928">MGRLRLIRADIPRFHHPSGKIVAGLEQLSLYDGMKNLLLLASSDAELSVRYHKLSNKKPKELHFPNTVRSRHFFPSFSCNAFFLAHSSEYAVLWNPTTDKLKFLPESSLHRPPRTRSTSFSYGFGFDHHHYDYKVIRFVKCMCIDDNTENNILVELYSLKSDSWKEVMYPHFPTAPGNHEFLYTAPGNKGVHINGIFYWLSEDGFILSFDFTTEEFPSTPLIPLPQTYLLNCCNNNVLLAEFNGQLAAIVHSRLDLSFDSFFFHIWVWNQESSSWSRVLSKVPCVSCVSYCKVLGFFNNVELYLQSTDGEVVCVDCATGKIKLLGPFVDTWRAYLFPYVESRQPIQV</sequence>
<comment type="caution">
    <text evidence="2">The sequence shown here is derived from an EMBL/GenBank/DDBJ whole genome shotgun (WGS) entry which is preliminary data.</text>
</comment>
<proteinExistence type="predicted"/>
<name>A0A5A7RD50_STRAF</name>
<dbReference type="PANTHER" id="PTHR31672">
    <property type="entry name" value="BNACNNG10540D PROTEIN"/>
    <property type="match status" value="1"/>
</dbReference>
<dbReference type="InterPro" id="IPR011043">
    <property type="entry name" value="Gal_Oxase/kelch_b-propeller"/>
</dbReference>
<keyword evidence="3" id="KW-1185">Reference proteome</keyword>
<dbReference type="OrthoDB" id="809368at2759"/>
<dbReference type="InterPro" id="IPR017451">
    <property type="entry name" value="F-box-assoc_interact_dom"/>
</dbReference>
<evidence type="ECO:0000313" key="2">
    <source>
        <dbReference type="EMBL" id="GER55673.1"/>
    </source>
</evidence>
<protein>
    <submittedName>
        <fullName evidence="2">F-box family protein</fullName>
    </submittedName>
</protein>
<dbReference type="InterPro" id="IPR006527">
    <property type="entry name" value="F-box-assoc_dom_typ1"/>
</dbReference>
<dbReference type="NCBIfam" id="TIGR01640">
    <property type="entry name" value="F_box_assoc_1"/>
    <property type="match status" value="1"/>
</dbReference>